<dbReference type="FunFam" id="1.10.150.20:FF:000007">
    <property type="entry name" value="DNA ligase"/>
    <property type="match status" value="1"/>
</dbReference>
<dbReference type="Pfam" id="PF03120">
    <property type="entry name" value="OB_DNA_ligase"/>
    <property type="match status" value="1"/>
</dbReference>
<feature type="binding site" evidence="14">
    <location>
        <position position="285"/>
    </location>
    <ligand>
        <name>NAD(+)</name>
        <dbReference type="ChEBI" id="CHEBI:57540"/>
    </ligand>
</feature>
<evidence type="ECO:0000256" key="14">
    <source>
        <dbReference type="HAMAP-Rule" id="MF_01588"/>
    </source>
</evidence>
<dbReference type="PROSITE" id="PS50172">
    <property type="entry name" value="BRCT"/>
    <property type="match status" value="1"/>
</dbReference>
<dbReference type="GO" id="GO:0006281">
    <property type="term" value="P:DNA repair"/>
    <property type="evidence" value="ECO:0007669"/>
    <property type="project" value="UniProtKB-KW"/>
</dbReference>
<dbReference type="InterPro" id="IPR012340">
    <property type="entry name" value="NA-bd_OB-fold"/>
</dbReference>
<dbReference type="InterPro" id="IPR001357">
    <property type="entry name" value="BRCT_dom"/>
</dbReference>
<dbReference type="Pfam" id="PF00533">
    <property type="entry name" value="BRCT"/>
    <property type="match status" value="1"/>
</dbReference>
<keyword evidence="9 14" id="KW-0460">Magnesium</keyword>
<comment type="cofactor">
    <cofactor evidence="14">
        <name>Mg(2+)</name>
        <dbReference type="ChEBI" id="CHEBI:18420"/>
    </cofactor>
    <cofactor evidence="14">
        <name>Mn(2+)</name>
        <dbReference type="ChEBI" id="CHEBI:29035"/>
    </cofactor>
</comment>
<keyword evidence="8 14" id="KW-0862">Zinc</keyword>
<dbReference type="EC" id="6.5.1.2" evidence="2 14"/>
<evidence type="ECO:0000256" key="10">
    <source>
        <dbReference type="ARBA" id="ARBA00023027"/>
    </source>
</evidence>
<evidence type="ECO:0000256" key="2">
    <source>
        <dbReference type="ARBA" id="ARBA00012722"/>
    </source>
</evidence>
<dbReference type="SMART" id="SM00532">
    <property type="entry name" value="LIGANc"/>
    <property type="match status" value="1"/>
</dbReference>
<dbReference type="SUPFAM" id="SSF56091">
    <property type="entry name" value="DNA ligase/mRNA capping enzyme, catalytic domain"/>
    <property type="match status" value="1"/>
</dbReference>
<dbReference type="Gene3D" id="2.40.50.140">
    <property type="entry name" value="Nucleic acid-binding proteins"/>
    <property type="match status" value="1"/>
</dbReference>
<dbReference type="RefSeq" id="WP_166399042.1">
    <property type="nucleotide sequence ID" value="NZ_JAANAS010000001.1"/>
</dbReference>
<feature type="binding site" evidence="14">
    <location>
        <position position="421"/>
    </location>
    <ligand>
        <name>Zn(2+)</name>
        <dbReference type="ChEBI" id="CHEBI:29105"/>
    </ligand>
</feature>
<evidence type="ECO:0000313" key="17">
    <source>
        <dbReference type="Proteomes" id="UP000643701"/>
    </source>
</evidence>
<gene>
    <name evidence="14 16" type="primary">ligA</name>
    <name evidence="16" type="ORF">G7034_00765</name>
</gene>
<evidence type="ECO:0000256" key="12">
    <source>
        <dbReference type="ARBA" id="ARBA00034005"/>
    </source>
</evidence>
<reference evidence="16" key="1">
    <citation type="submission" date="2020-03" db="EMBL/GenBank/DDBJ databases">
        <title>Psychroflexus Maritimus sp. nov., isolate from marine sediment.</title>
        <authorList>
            <person name="Zhong Y.-L."/>
        </authorList>
    </citation>
    <scope>NUCLEOTIDE SEQUENCE</scope>
    <source>
        <strain evidence="16">C1</strain>
    </source>
</reference>
<dbReference type="GO" id="GO:0006260">
    <property type="term" value="P:DNA replication"/>
    <property type="evidence" value="ECO:0007669"/>
    <property type="project" value="UniProtKB-KW"/>
</dbReference>
<keyword evidence="6 14" id="KW-0479">Metal-binding</keyword>
<evidence type="ECO:0000256" key="1">
    <source>
        <dbReference type="ARBA" id="ARBA00004067"/>
    </source>
</evidence>
<dbReference type="InterPro" id="IPR001679">
    <property type="entry name" value="DNA_ligase"/>
</dbReference>
<dbReference type="Gene3D" id="1.10.287.610">
    <property type="entry name" value="Helix hairpin bin"/>
    <property type="match status" value="1"/>
</dbReference>
<dbReference type="GO" id="GO:0005829">
    <property type="term" value="C:cytosol"/>
    <property type="evidence" value="ECO:0007669"/>
    <property type="project" value="TreeGrafter"/>
</dbReference>
<protein>
    <recommendedName>
        <fullName evidence="3 14">DNA ligase</fullName>
        <ecNumber evidence="2 14">6.5.1.2</ecNumber>
    </recommendedName>
    <alternativeName>
        <fullName evidence="14">Polydeoxyribonucleotide synthase [NAD(+)]</fullName>
    </alternativeName>
</protein>
<feature type="binding site" evidence="14">
    <location>
        <position position="406"/>
    </location>
    <ligand>
        <name>Zn(2+)</name>
        <dbReference type="ChEBI" id="CHEBI:29105"/>
    </ligand>
</feature>
<evidence type="ECO:0000256" key="13">
    <source>
        <dbReference type="ARBA" id="ARBA00060881"/>
    </source>
</evidence>
<proteinExistence type="inferred from homology"/>
<organism evidence="16 17">
    <name type="scientific">Psychroflexus maritimus</name>
    <dbReference type="NCBI Taxonomy" id="2714865"/>
    <lineage>
        <taxon>Bacteria</taxon>
        <taxon>Pseudomonadati</taxon>
        <taxon>Bacteroidota</taxon>
        <taxon>Flavobacteriia</taxon>
        <taxon>Flavobacteriales</taxon>
        <taxon>Flavobacteriaceae</taxon>
        <taxon>Psychroflexus</taxon>
    </lineage>
</organism>
<dbReference type="Gene3D" id="3.30.470.30">
    <property type="entry name" value="DNA ligase/mRNA capping enzyme"/>
    <property type="match status" value="1"/>
</dbReference>
<dbReference type="SUPFAM" id="SSF52113">
    <property type="entry name" value="BRCT domain"/>
    <property type="match status" value="1"/>
</dbReference>
<dbReference type="PANTHER" id="PTHR23389">
    <property type="entry name" value="CHROMOSOME TRANSMISSION FIDELITY FACTOR 18"/>
    <property type="match status" value="1"/>
</dbReference>
<dbReference type="InterPro" id="IPR033136">
    <property type="entry name" value="DNA_ligase_CS"/>
</dbReference>
<keyword evidence="5 14" id="KW-0235">DNA replication</keyword>
<dbReference type="Pfam" id="PF03119">
    <property type="entry name" value="DNA_ligase_ZBD"/>
    <property type="match status" value="1"/>
</dbReference>
<dbReference type="GO" id="GO:0046872">
    <property type="term" value="F:metal ion binding"/>
    <property type="evidence" value="ECO:0007669"/>
    <property type="project" value="UniProtKB-KW"/>
</dbReference>
<feature type="binding site" evidence="14">
    <location>
        <position position="170"/>
    </location>
    <ligand>
        <name>NAD(+)</name>
        <dbReference type="ChEBI" id="CHEBI:57540"/>
    </ligand>
</feature>
<dbReference type="FunFam" id="1.10.150.20:FF:000006">
    <property type="entry name" value="DNA ligase"/>
    <property type="match status" value="1"/>
</dbReference>
<dbReference type="SMART" id="SM00278">
    <property type="entry name" value="HhH1"/>
    <property type="match status" value="3"/>
</dbReference>
<dbReference type="NCBIfam" id="NF005932">
    <property type="entry name" value="PRK07956.1"/>
    <property type="match status" value="1"/>
</dbReference>
<dbReference type="InterPro" id="IPR013840">
    <property type="entry name" value="DNAligase_N"/>
</dbReference>
<feature type="binding site" evidence="14">
    <location>
        <position position="403"/>
    </location>
    <ligand>
        <name>Zn(2+)</name>
        <dbReference type="ChEBI" id="CHEBI:29105"/>
    </ligand>
</feature>
<evidence type="ECO:0000256" key="4">
    <source>
        <dbReference type="ARBA" id="ARBA00022598"/>
    </source>
</evidence>
<dbReference type="InterPro" id="IPR013839">
    <property type="entry name" value="DNAligase_adenylation"/>
</dbReference>
<dbReference type="GO" id="GO:0003677">
    <property type="term" value="F:DNA binding"/>
    <property type="evidence" value="ECO:0007669"/>
    <property type="project" value="InterPro"/>
</dbReference>
<feature type="binding site" evidence="14">
    <location>
        <begin position="31"/>
        <end position="35"/>
    </location>
    <ligand>
        <name>NAD(+)</name>
        <dbReference type="ChEBI" id="CHEBI:57540"/>
    </ligand>
</feature>
<dbReference type="Pfam" id="PF01653">
    <property type="entry name" value="DNA_ligase_aden"/>
    <property type="match status" value="1"/>
</dbReference>
<dbReference type="Gene3D" id="6.20.10.30">
    <property type="match status" value="1"/>
</dbReference>
<evidence type="ECO:0000256" key="7">
    <source>
        <dbReference type="ARBA" id="ARBA00022763"/>
    </source>
</evidence>
<dbReference type="Gene3D" id="3.40.50.10190">
    <property type="entry name" value="BRCT domain"/>
    <property type="match status" value="1"/>
</dbReference>
<dbReference type="SUPFAM" id="SSF50249">
    <property type="entry name" value="Nucleic acid-binding proteins"/>
    <property type="match status" value="1"/>
</dbReference>
<dbReference type="NCBIfam" id="TIGR00575">
    <property type="entry name" value="dnlj"/>
    <property type="match status" value="1"/>
</dbReference>
<keyword evidence="10 14" id="KW-0520">NAD</keyword>
<dbReference type="InterPro" id="IPR041663">
    <property type="entry name" value="DisA/LigA_HHH"/>
</dbReference>
<dbReference type="AlphaFoldDB" id="A0A967ABX4"/>
<feature type="binding site" evidence="14">
    <location>
        <position position="309"/>
    </location>
    <ligand>
        <name>NAD(+)</name>
        <dbReference type="ChEBI" id="CHEBI:57540"/>
    </ligand>
</feature>
<feature type="binding site" evidence="14">
    <location>
        <position position="133"/>
    </location>
    <ligand>
        <name>NAD(+)</name>
        <dbReference type="ChEBI" id="CHEBI:57540"/>
    </ligand>
</feature>
<evidence type="ECO:0000256" key="6">
    <source>
        <dbReference type="ARBA" id="ARBA00022723"/>
    </source>
</evidence>
<dbReference type="FunFam" id="2.40.50.140:FF:000012">
    <property type="entry name" value="DNA ligase"/>
    <property type="match status" value="1"/>
</dbReference>
<dbReference type="SUPFAM" id="SSF47781">
    <property type="entry name" value="RuvA domain 2-like"/>
    <property type="match status" value="1"/>
</dbReference>
<feature type="binding site" evidence="14">
    <location>
        <begin position="80"/>
        <end position="81"/>
    </location>
    <ligand>
        <name>NAD(+)</name>
        <dbReference type="ChEBI" id="CHEBI:57540"/>
    </ligand>
</feature>
<dbReference type="SMART" id="SM00292">
    <property type="entry name" value="BRCT"/>
    <property type="match status" value="1"/>
</dbReference>
<evidence type="ECO:0000256" key="8">
    <source>
        <dbReference type="ARBA" id="ARBA00022833"/>
    </source>
</evidence>
<evidence type="ECO:0000313" key="16">
    <source>
        <dbReference type="EMBL" id="NGZ88778.1"/>
    </source>
</evidence>
<dbReference type="InterPro" id="IPR003583">
    <property type="entry name" value="Hlx-hairpin-Hlx_DNA-bd_motif"/>
</dbReference>
<dbReference type="InterPro" id="IPR004149">
    <property type="entry name" value="Znf_DNAligase_C4"/>
</dbReference>
<dbReference type="InterPro" id="IPR036420">
    <property type="entry name" value="BRCT_dom_sf"/>
</dbReference>
<dbReference type="Pfam" id="PF12826">
    <property type="entry name" value="HHH_2"/>
    <property type="match status" value="1"/>
</dbReference>
<feature type="domain" description="BRCT" evidence="15">
    <location>
        <begin position="587"/>
        <end position="665"/>
    </location>
</feature>
<dbReference type="PROSITE" id="PS01056">
    <property type="entry name" value="DNA_LIGASE_N2"/>
    <property type="match status" value="1"/>
</dbReference>
<keyword evidence="14" id="KW-0464">Manganese</keyword>
<comment type="similarity">
    <text evidence="13 14">Belongs to the NAD-dependent DNA ligase family. LigA subfamily.</text>
</comment>
<dbReference type="PANTHER" id="PTHR23389:SF9">
    <property type="entry name" value="DNA LIGASE"/>
    <property type="match status" value="1"/>
</dbReference>
<feature type="binding site" evidence="14">
    <location>
        <position position="427"/>
    </location>
    <ligand>
        <name>Zn(2+)</name>
        <dbReference type="ChEBI" id="CHEBI:29105"/>
    </ligand>
</feature>
<comment type="function">
    <text evidence="1 14">DNA ligase that catalyzes the formation of phosphodiester linkages between 5'-phosphoryl and 3'-hydroxyl groups in double-stranded DNA using NAD as a coenzyme and as the energy source for the reaction. It is essential for DNA replication and repair of damaged DNA.</text>
</comment>
<dbReference type="Gene3D" id="1.10.150.20">
    <property type="entry name" value="5' to 3' exonuclease, C-terminal subdomain"/>
    <property type="match status" value="2"/>
</dbReference>
<evidence type="ECO:0000259" key="15">
    <source>
        <dbReference type="PROSITE" id="PS50172"/>
    </source>
</evidence>
<evidence type="ECO:0000256" key="9">
    <source>
        <dbReference type="ARBA" id="ARBA00022842"/>
    </source>
</evidence>
<sequence length="665" mass="75020">MEVKDRIEQLREELQLHNYNYYILDQPSISDFEFDQKLKTLEALEKKYPAFDDPNSPTKRVGGEVTKNFETVVHENRMYSLSNSYSKEDLIDWETRISKLVDGPIAYVCELKYDGASISITYENAELKQAVTRGDGAQGDNVTANIKTIQSVPLKLNGKDVPEKFDIRGEIILPFEGFAKMNQERLKNGEEPYANPRNTASGSLKLQDSAEVAKRPLACFLYNITGEKLGIQTQIESLEKAQKWGFQVPPHFKLANSIEEVLAYVNYWDQERFNLPYETDGVVIKVNQLQQQEELGFTAKSPRWAMAYKFKAEQESTRLEEITYQVGRTGAITPVANLAPVQLAGTTVKRASLHNADQIEKLDIREGDVVFVEKGGEIIPKIVGVDFTKRDTSSQPTNYISHCPECNTELVRTEGEALHFCPNATSCPPQVTGRIQHFISRKAMDVEGLGGETVALLVKEKLIENYADLYTLKKEQVLPLERMAEKSAQNLIDGIEKSKQISFERVLFGLGIRYVGETVAKKLAKEFKSMPKLMQASFEDLIQVDEIGERIAESLIQFFEVKSNVEIVNRLANYGLQMQVSEEELNQASSKLKDLTFVISGVFEKVSRKELKSLIEKNGGKNTSSLSKKTSYLIAGEQMGPSKKEKAEKLGVHLITEEEFLTMLE</sequence>
<dbReference type="InterPro" id="IPR004150">
    <property type="entry name" value="NAD_DNA_ligase_OB"/>
</dbReference>
<evidence type="ECO:0000256" key="3">
    <source>
        <dbReference type="ARBA" id="ARBA00013308"/>
    </source>
</evidence>
<comment type="caution">
    <text evidence="16">The sequence shown here is derived from an EMBL/GenBank/DDBJ whole genome shotgun (WGS) entry which is preliminary data.</text>
</comment>
<keyword evidence="4 14" id="KW-0436">Ligase</keyword>
<comment type="catalytic activity">
    <reaction evidence="12 14">
        <text>NAD(+) + (deoxyribonucleotide)n-3'-hydroxyl + 5'-phospho-(deoxyribonucleotide)m = (deoxyribonucleotide)n+m + AMP + beta-nicotinamide D-nucleotide.</text>
        <dbReference type="EC" id="6.5.1.2"/>
    </reaction>
</comment>
<evidence type="ECO:0000256" key="5">
    <source>
        <dbReference type="ARBA" id="ARBA00022705"/>
    </source>
</evidence>
<dbReference type="Proteomes" id="UP000643701">
    <property type="component" value="Unassembled WGS sequence"/>
</dbReference>
<keyword evidence="7 14" id="KW-0227">DNA damage</keyword>
<keyword evidence="11 14" id="KW-0234">DNA repair</keyword>
<dbReference type="GO" id="GO:0003911">
    <property type="term" value="F:DNA ligase (NAD+) activity"/>
    <property type="evidence" value="ECO:0007669"/>
    <property type="project" value="UniProtKB-UniRule"/>
</dbReference>
<dbReference type="HAMAP" id="MF_01588">
    <property type="entry name" value="DNA_ligase_A"/>
    <property type="match status" value="1"/>
</dbReference>
<keyword evidence="17" id="KW-1185">Reference proteome</keyword>
<name>A0A967ABX4_9FLAO</name>
<dbReference type="FunFam" id="3.30.470.30:FF:000001">
    <property type="entry name" value="DNA ligase"/>
    <property type="match status" value="1"/>
</dbReference>
<dbReference type="PIRSF" id="PIRSF001604">
    <property type="entry name" value="LigA"/>
    <property type="match status" value="1"/>
</dbReference>
<dbReference type="EMBL" id="JAANAS010000001">
    <property type="protein sequence ID" value="NGZ88778.1"/>
    <property type="molecule type" value="Genomic_DNA"/>
</dbReference>
<accession>A0A967ABX4</accession>
<evidence type="ECO:0000256" key="11">
    <source>
        <dbReference type="ARBA" id="ARBA00023204"/>
    </source>
</evidence>
<dbReference type="InterPro" id="IPR010994">
    <property type="entry name" value="RuvA_2-like"/>
</dbReference>
<dbReference type="CDD" id="cd00114">
    <property type="entry name" value="LIGANc"/>
    <property type="match status" value="1"/>
</dbReference>
<feature type="active site" description="N6-AMP-lysine intermediate" evidence="14">
    <location>
        <position position="112"/>
    </location>
</feature>
<feature type="binding site" evidence="14">
    <location>
        <position position="110"/>
    </location>
    <ligand>
        <name>NAD(+)</name>
        <dbReference type="ChEBI" id="CHEBI:57540"/>
    </ligand>
</feature>